<dbReference type="InterPro" id="IPR028973">
    <property type="entry name" value="PhnB-like"/>
</dbReference>
<proteinExistence type="predicted"/>
<dbReference type="InterPro" id="IPR029068">
    <property type="entry name" value="Glyas_Bleomycin-R_OHBP_Dase"/>
</dbReference>
<dbReference type="AlphaFoldDB" id="A0A7W3P5F7"/>
<dbReference type="RefSeq" id="WP_182559373.1">
    <property type="nucleotide sequence ID" value="NZ_JACGWT010000002.1"/>
</dbReference>
<dbReference type="PANTHER" id="PTHR33990:SF2">
    <property type="entry name" value="PHNB-LIKE DOMAIN-CONTAINING PROTEIN"/>
    <property type="match status" value="1"/>
</dbReference>
<dbReference type="PIRSF" id="PIRSF021700">
    <property type="entry name" value="3_dmu_93_MTrfase"/>
    <property type="match status" value="1"/>
</dbReference>
<keyword evidence="3" id="KW-1185">Reference proteome</keyword>
<gene>
    <name evidence="2" type="ORF">FHX74_001420</name>
</gene>
<dbReference type="Gene3D" id="3.10.180.10">
    <property type="entry name" value="2,3-Dihydroxybiphenyl 1,2-Dioxygenase, domain 1"/>
    <property type="match status" value="1"/>
</dbReference>
<evidence type="ECO:0000313" key="3">
    <source>
        <dbReference type="Proteomes" id="UP000523079"/>
    </source>
</evidence>
<dbReference type="EMBL" id="JACGWT010000002">
    <property type="protein sequence ID" value="MBA8793815.1"/>
    <property type="molecule type" value="Genomic_DNA"/>
</dbReference>
<accession>A0A7W3P5F7</accession>
<organism evidence="2 3">
    <name type="scientific">Microlunatus kandeliicorticis</name>
    <dbReference type="NCBI Taxonomy" id="1759536"/>
    <lineage>
        <taxon>Bacteria</taxon>
        <taxon>Bacillati</taxon>
        <taxon>Actinomycetota</taxon>
        <taxon>Actinomycetes</taxon>
        <taxon>Propionibacteriales</taxon>
        <taxon>Propionibacteriaceae</taxon>
        <taxon>Microlunatus</taxon>
    </lineage>
</organism>
<dbReference type="PANTHER" id="PTHR33990">
    <property type="entry name" value="PROTEIN YJDN-RELATED"/>
    <property type="match status" value="1"/>
</dbReference>
<name>A0A7W3P5F7_9ACTN</name>
<dbReference type="Proteomes" id="UP000523079">
    <property type="component" value="Unassembled WGS sequence"/>
</dbReference>
<dbReference type="GO" id="GO:0032259">
    <property type="term" value="P:methylation"/>
    <property type="evidence" value="ECO:0007669"/>
    <property type="project" value="UniProtKB-KW"/>
</dbReference>
<protein>
    <submittedName>
        <fullName evidence="2">Putative 3-demethylubiquinone-9 3-methyltransferase (Glyoxalase superfamily)</fullName>
    </submittedName>
</protein>
<keyword evidence="2" id="KW-0808">Transferase</keyword>
<keyword evidence="2" id="KW-0489">Methyltransferase</keyword>
<dbReference type="InterPro" id="IPR009725">
    <property type="entry name" value="3_dmu_93_MTrfase"/>
</dbReference>
<dbReference type="SUPFAM" id="SSF54593">
    <property type="entry name" value="Glyoxalase/Bleomycin resistance protein/Dihydroxybiphenyl dioxygenase"/>
    <property type="match status" value="1"/>
</dbReference>
<feature type="domain" description="PhnB-like" evidence="1">
    <location>
        <begin position="7"/>
        <end position="124"/>
    </location>
</feature>
<evidence type="ECO:0000259" key="1">
    <source>
        <dbReference type="Pfam" id="PF06983"/>
    </source>
</evidence>
<evidence type="ECO:0000313" key="2">
    <source>
        <dbReference type="EMBL" id="MBA8793815.1"/>
    </source>
</evidence>
<comment type="caution">
    <text evidence="2">The sequence shown here is derived from an EMBL/GenBank/DDBJ whole genome shotgun (WGS) entry which is preliminary data.</text>
</comment>
<dbReference type="Pfam" id="PF06983">
    <property type="entry name" value="3-dmu-9_3-mt"/>
    <property type="match status" value="1"/>
</dbReference>
<reference evidence="2 3" key="1">
    <citation type="submission" date="2020-07" db="EMBL/GenBank/DDBJ databases">
        <title>Sequencing the genomes of 1000 actinobacteria strains.</title>
        <authorList>
            <person name="Klenk H.-P."/>
        </authorList>
    </citation>
    <scope>NUCLEOTIDE SEQUENCE [LARGE SCALE GENOMIC DNA]</scope>
    <source>
        <strain evidence="2 3">DSM 100723</strain>
    </source>
</reference>
<dbReference type="CDD" id="cd06588">
    <property type="entry name" value="PhnB_like"/>
    <property type="match status" value="1"/>
</dbReference>
<keyword evidence="2" id="KW-0830">Ubiquinone</keyword>
<dbReference type="GO" id="GO:0008168">
    <property type="term" value="F:methyltransferase activity"/>
    <property type="evidence" value="ECO:0007669"/>
    <property type="project" value="UniProtKB-KW"/>
</dbReference>
<sequence>MNELTSTIAPCLWFDGRAEEAADFYVGVFADAPGGSKLLTRTYYPDDEHGQRGQVMTAEIVIQGLHVTLLNGGPQFTFSEAISFQVPCRDQAEVDRYWAALTDGGEEGPCGWCKDRFGLSWQVVPTAFYAMMSGEADPAGVEAAMQAMYGMKKLVLADLQRAYDEAAR</sequence>